<comment type="caution">
    <text evidence="3">The sequence shown here is derived from an EMBL/GenBank/DDBJ whole genome shotgun (WGS) entry which is preliminary data.</text>
</comment>
<evidence type="ECO:0000259" key="2">
    <source>
        <dbReference type="Pfam" id="PF17184"/>
    </source>
</evidence>
<dbReference type="PANTHER" id="PTHR31811:SF0">
    <property type="entry name" value="TRNA A64-2'-O-RIBOSYLPHOSPHATE TRANSFERASE"/>
    <property type="match status" value="1"/>
</dbReference>
<feature type="domain" description="Rit1 N-terminal" evidence="2">
    <location>
        <begin position="22"/>
        <end position="291"/>
    </location>
</feature>
<dbReference type="InterPro" id="IPR033421">
    <property type="entry name" value="Rit1_DUSP-like"/>
</dbReference>
<dbReference type="EC" id="1.8.1.7" evidence="3"/>
<dbReference type="InterPro" id="IPR029021">
    <property type="entry name" value="Prot-tyrosine_phosphatase-like"/>
</dbReference>
<dbReference type="InterPro" id="IPR007306">
    <property type="entry name" value="Rit1"/>
</dbReference>
<dbReference type="GO" id="GO:0019988">
    <property type="term" value="P:charged-tRNA amino acid modification"/>
    <property type="evidence" value="ECO:0007669"/>
    <property type="project" value="InterPro"/>
</dbReference>
<dbReference type="Gene3D" id="3.90.190.10">
    <property type="entry name" value="Protein tyrosine phosphatase superfamily"/>
    <property type="match status" value="1"/>
</dbReference>
<feature type="domain" description="Rit1 DUSP-like" evidence="1">
    <location>
        <begin position="357"/>
        <end position="463"/>
    </location>
</feature>
<dbReference type="GO" id="GO:0004362">
    <property type="term" value="F:glutathione-disulfide reductase (NADPH) activity"/>
    <property type="evidence" value="ECO:0007669"/>
    <property type="project" value="UniProtKB-EC"/>
</dbReference>
<dbReference type="PIRSF" id="PIRSF007747">
    <property type="entry name" value="Ribosyl_Ptfrase"/>
    <property type="match status" value="1"/>
</dbReference>
<dbReference type="Proteomes" id="UP001304243">
    <property type="component" value="Unassembled WGS sequence"/>
</dbReference>
<evidence type="ECO:0000259" key="1">
    <source>
        <dbReference type="Pfam" id="PF04179"/>
    </source>
</evidence>
<keyword evidence="4" id="KW-1185">Reference proteome</keyword>
<proteinExistence type="predicted"/>
<dbReference type="RefSeq" id="XP_064687417.1">
    <property type="nucleotide sequence ID" value="XM_064825903.1"/>
</dbReference>
<dbReference type="PANTHER" id="PTHR31811">
    <property type="entry name" value="TRNA A64-2'-O-RIBOSYLPHOSPHATE TRANSFERASE"/>
    <property type="match status" value="1"/>
</dbReference>
<reference evidence="3 4" key="1">
    <citation type="submission" date="2022-11" db="EMBL/GenBank/DDBJ databases">
        <title>Mucor velutinosus strain NIH1002 WGS.</title>
        <authorList>
            <person name="Subramanian P."/>
            <person name="Mullikin J.C."/>
            <person name="Segre J.A."/>
            <person name="Zelazny A.M."/>
        </authorList>
    </citation>
    <scope>NUCLEOTIDE SEQUENCE [LARGE SCALE GENOMIC DNA]</scope>
    <source>
        <strain evidence="3 4">NIH1002</strain>
    </source>
</reference>
<dbReference type="GeneID" id="89950317"/>
<dbReference type="Pfam" id="PF17184">
    <property type="entry name" value="Rit1_C"/>
    <property type="match status" value="1"/>
</dbReference>
<evidence type="ECO:0000313" key="3">
    <source>
        <dbReference type="EMBL" id="KAK4520751.1"/>
    </source>
</evidence>
<dbReference type="Pfam" id="PF04179">
    <property type="entry name" value="Init_tRNA_PT"/>
    <property type="match status" value="1"/>
</dbReference>
<sequence>MDFEEEDLFTERNEFNFESKLIRNDNKNIYNRLCSIVDDATFVMKVADLMPSLALIANERCGSWYIDRTKRKAYSAYFKSTDGHMHIWDFNIRRNNLHLIPILMRHNGCLIVDSTRKGKRIPDALSKTIPIWCCTVNRAVATYAGYTADDGWDLDLHTLPSAVSRSEHAQIEARLDGFVDKLLTSGVDIKHLASQLKKPLRPIWFTPQSYDALMESPPDFQDASFCPVVCLSASEAVESGYQLRPGYLYVQGSADDEEAWALGLTHLAFWKHRHDILTTSNECERNVKSLVARLKNSSGQSDDDYDDDSTRHYAFIKSTLLAIGDDRSGKPPQCWDTFDCVIDCSQDEYELNREHEHYLHLPIPDGKKGQIIFGACIQKAIDFVRDPLMKNKKILVYCATGKDHSVGILLSILIHYYTLEFKLNTAEKPRVDKKMIQHQLVQIISNWEKAAPSRVTLKRINTHFMSHSSHDDTK</sequence>
<keyword evidence="3" id="KW-0560">Oxidoreductase</keyword>
<dbReference type="GO" id="GO:0005737">
    <property type="term" value="C:cytoplasm"/>
    <property type="evidence" value="ECO:0007669"/>
    <property type="project" value="TreeGrafter"/>
</dbReference>
<accession>A0AAN7DSJ2</accession>
<dbReference type="SUPFAM" id="SSF52799">
    <property type="entry name" value="(Phosphotyrosine protein) phosphatases II"/>
    <property type="match status" value="1"/>
</dbReference>
<dbReference type="EMBL" id="JASEJX010000009">
    <property type="protein sequence ID" value="KAK4520751.1"/>
    <property type="molecule type" value="Genomic_DNA"/>
</dbReference>
<name>A0AAN7DSJ2_9FUNG</name>
<organism evidence="3 4">
    <name type="scientific">Mucor velutinosus</name>
    <dbReference type="NCBI Taxonomy" id="708070"/>
    <lineage>
        <taxon>Eukaryota</taxon>
        <taxon>Fungi</taxon>
        <taxon>Fungi incertae sedis</taxon>
        <taxon>Mucoromycota</taxon>
        <taxon>Mucoromycotina</taxon>
        <taxon>Mucoromycetes</taxon>
        <taxon>Mucorales</taxon>
        <taxon>Mucorineae</taxon>
        <taxon>Mucoraceae</taxon>
        <taxon>Mucor</taxon>
    </lineage>
</organism>
<gene>
    <name evidence="3" type="primary">GLR1_2</name>
    <name evidence="3" type="ORF">ATC70_006631</name>
</gene>
<dbReference type="GO" id="GO:0043399">
    <property type="term" value="F:tRNA adenosine(64)-2'-O-ribosylphosphate transferase activity"/>
    <property type="evidence" value="ECO:0007669"/>
    <property type="project" value="InterPro"/>
</dbReference>
<evidence type="ECO:0000313" key="4">
    <source>
        <dbReference type="Proteomes" id="UP001304243"/>
    </source>
</evidence>
<dbReference type="AlphaFoldDB" id="A0AAN7DSJ2"/>
<protein>
    <submittedName>
        <fullName evidence="3">Glutathione reductase</fullName>
        <ecNumber evidence="3">1.8.1.7</ecNumber>
    </submittedName>
</protein>
<dbReference type="InterPro" id="IPR033449">
    <property type="entry name" value="Rit1_N"/>
</dbReference>